<sequence length="43" mass="5027">DLLKDTAEIDLKWYKKMIENYIQGAFGLSEMTTTEQKGLDAWM</sequence>
<name>X0V111_9ZZZZ</name>
<proteinExistence type="predicted"/>
<feature type="non-terminal residue" evidence="1">
    <location>
        <position position="1"/>
    </location>
</feature>
<comment type="caution">
    <text evidence="1">The sequence shown here is derived from an EMBL/GenBank/DDBJ whole genome shotgun (WGS) entry which is preliminary data.</text>
</comment>
<accession>X0V111</accession>
<protein>
    <submittedName>
        <fullName evidence="1">Uncharacterized protein</fullName>
    </submittedName>
</protein>
<gene>
    <name evidence="1" type="ORF">S01H1_38581</name>
</gene>
<reference evidence="1" key="1">
    <citation type="journal article" date="2014" name="Front. Microbiol.">
        <title>High frequency of phylogenetically diverse reductive dehalogenase-homologous genes in deep subseafloor sedimentary metagenomes.</title>
        <authorList>
            <person name="Kawai M."/>
            <person name="Futagami T."/>
            <person name="Toyoda A."/>
            <person name="Takaki Y."/>
            <person name="Nishi S."/>
            <person name="Hori S."/>
            <person name="Arai W."/>
            <person name="Tsubouchi T."/>
            <person name="Morono Y."/>
            <person name="Uchiyama I."/>
            <person name="Ito T."/>
            <person name="Fujiyama A."/>
            <person name="Inagaki F."/>
            <person name="Takami H."/>
        </authorList>
    </citation>
    <scope>NUCLEOTIDE SEQUENCE</scope>
    <source>
        <strain evidence="1">Expedition CK06-06</strain>
    </source>
</reference>
<dbReference type="AlphaFoldDB" id="X0V111"/>
<dbReference type="EMBL" id="BARS01024296">
    <property type="protein sequence ID" value="GAG06208.1"/>
    <property type="molecule type" value="Genomic_DNA"/>
</dbReference>
<evidence type="ECO:0000313" key="1">
    <source>
        <dbReference type="EMBL" id="GAG06208.1"/>
    </source>
</evidence>
<organism evidence="1">
    <name type="scientific">marine sediment metagenome</name>
    <dbReference type="NCBI Taxonomy" id="412755"/>
    <lineage>
        <taxon>unclassified sequences</taxon>
        <taxon>metagenomes</taxon>
        <taxon>ecological metagenomes</taxon>
    </lineage>
</organism>